<evidence type="ECO:0000256" key="3">
    <source>
        <dbReference type="ARBA" id="ARBA00022691"/>
    </source>
</evidence>
<dbReference type="InterPro" id="IPR036388">
    <property type="entry name" value="WH-like_DNA-bd_sf"/>
</dbReference>
<dbReference type="PANTHER" id="PTHR43712">
    <property type="entry name" value="PUTATIVE (AFU_ORTHOLOGUE AFUA_4G14580)-RELATED"/>
    <property type="match status" value="1"/>
</dbReference>
<dbReference type="PIRSF" id="PIRSF005739">
    <property type="entry name" value="O-mtase"/>
    <property type="match status" value="1"/>
</dbReference>
<dbReference type="InterPro" id="IPR012967">
    <property type="entry name" value="COMT_dimerisation"/>
</dbReference>
<dbReference type="GO" id="GO:0032259">
    <property type="term" value="P:methylation"/>
    <property type="evidence" value="ECO:0007669"/>
    <property type="project" value="UniProtKB-KW"/>
</dbReference>
<evidence type="ECO:0000313" key="7">
    <source>
        <dbReference type="EMBL" id="GHF53955.1"/>
    </source>
</evidence>
<dbReference type="EMBL" id="BNAV01000003">
    <property type="protein sequence ID" value="GHF53955.1"/>
    <property type="molecule type" value="Genomic_DNA"/>
</dbReference>
<dbReference type="SUPFAM" id="SSF46785">
    <property type="entry name" value="Winged helix' DNA-binding domain"/>
    <property type="match status" value="1"/>
</dbReference>
<dbReference type="Pfam" id="PF08100">
    <property type="entry name" value="Dimerisation"/>
    <property type="match status" value="1"/>
</dbReference>
<dbReference type="Pfam" id="PF00891">
    <property type="entry name" value="Methyltransf_2"/>
    <property type="match status" value="1"/>
</dbReference>
<dbReference type="Gene3D" id="3.40.50.150">
    <property type="entry name" value="Vaccinia Virus protein VP39"/>
    <property type="match status" value="1"/>
</dbReference>
<dbReference type="AlphaFoldDB" id="A0A8H9IVM7"/>
<reference evidence="7" key="2">
    <citation type="submission" date="2020-09" db="EMBL/GenBank/DDBJ databases">
        <authorList>
            <person name="Sun Q."/>
            <person name="Zhou Y."/>
        </authorList>
    </citation>
    <scope>NUCLEOTIDE SEQUENCE</scope>
    <source>
        <strain evidence="7">CGMCC 4.7679</strain>
    </source>
</reference>
<dbReference type="SUPFAM" id="SSF53335">
    <property type="entry name" value="S-adenosyl-L-methionine-dependent methyltransferases"/>
    <property type="match status" value="1"/>
</dbReference>
<dbReference type="InterPro" id="IPR001077">
    <property type="entry name" value="COMT_C"/>
</dbReference>
<dbReference type="InterPro" id="IPR016461">
    <property type="entry name" value="COMT-like"/>
</dbReference>
<dbReference type="InterPro" id="IPR029063">
    <property type="entry name" value="SAM-dependent_MTases_sf"/>
</dbReference>
<comment type="caution">
    <text evidence="7">The sequence shown here is derived from an EMBL/GenBank/DDBJ whole genome shotgun (WGS) entry which is preliminary data.</text>
</comment>
<dbReference type="PANTHER" id="PTHR43712:SF2">
    <property type="entry name" value="O-METHYLTRANSFERASE CICE"/>
    <property type="match status" value="1"/>
</dbReference>
<keyword evidence="2 7" id="KW-0808">Transferase</keyword>
<proteinExistence type="predicted"/>
<protein>
    <submittedName>
        <fullName evidence="7">Methyltransferase</fullName>
    </submittedName>
</protein>
<keyword evidence="8" id="KW-1185">Reference proteome</keyword>
<dbReference type="PROSITE" id="PS51683">
    <property type="entry name" value="SAM_OMT_II"/>
    <property type="match status" value="1"/>
</dbReference>
<accession>A0A8H9IVM7</accession>
<evidence type="ECO:0000256" key="1">
    <source>
        <dbReference type="ARBA" id="ARBA00022603"/>
    </source>
</evidence>
<evidence type="ECO:0000256" key="4">
    <source>
        <dbReference type="PIRSR" id="PIRSR005739-1"/>
    </source>
</evidence>
<feature type="domain" description="O-methyltransferase dimerisation" evidence="6">
    <location>
        <begin position="11"/>
        <end position="83"/>
    </location>
</feature>
<evidence type="ECO:0000259" key="5">
    <source>
        <dbReference type="Pfam" id="PF00891"/>
    </source>
</evidence>
<gene>
    <name evidence="7" type="ORF">GCM10017566_29290</name>
</gene>
<dbReference type="InterPro" id="IPR036390">
    <property type="entry name" value="WH_DNA-bd_sf"/>
</dbReference>
<dbReference type="Gene3D" id="1.10.287.1350">
    <property type="match status" value="1"/>
</dbReference>
<name>A0A8H9IVM7_9PSEU</name>
<feature type="domain" description="O-methyltransferase C-terminal" evidence="5">
    <location>
        <begin position="109"/>
        <end position="306"/>
    </location>
</feature>
<dbReference type="CDD" id="cd02440">
    <property type="entry name" value="AdoMet_MTases"/>
    <property type="match status" value="1"/>
</dbReference>
<dbReference type="GO" id="GO:0046983">
    <property type="term" value="F:protein dimerization activity"/>
    <property type="evidence" value="ECO:0007669"/>
    <property type="project" value="InterPro"/>
</dbReference>
<dbReference type="Proteomes" id="UP000658656">
    <property type="component" value="Unassembled WGS sequence"/>
</dbReference>
<keyword evidence="1 7" id="KW-0489">Methyltransferase</keyword>
<evidence type="ECO:0000256" key="2">
    <source>
        <dbReference type="ARBA" id="ARBA00022679"/>
    </source>
</evidence>
<sequence length="325" mass="34992">MHEDVAEIRKLAGLATPMALRVAVTLGLPDRLRGDGAGTEEVAAELGLSPVALGLLLNHLATLGIVERVPHGYRTTGYGAALCTDADNGLTNFLHLDLAGGRAELAFVELLHSVTTGEAGYARHHGRDFWADLAGHPHLRESFDEQMTRRLREQVPAIVAGYDWGRFTTIVDVGGGRGTLLAAILAAHPRLHGHLVDLDPTATEARQTLRAVAGRARTTAASFFDPLPPGADAYLLCDILHDWDDEHAHRILARCVEALPPAGRVLVVEPVGGRRASTEFDLAMLTIFGGRERRVEEFEALGSAHGLVLGTVTDLTGQRCLLEFR</sequence>
<keyword evidence="3" id="KW-0949">S-adenosyl-L-methionine</keyword>
<evidence type="ECO:0000313" key="8">
    <source>
        <dbReference type="Proteomes" id="UP000658656"/>
    </source>
</evidence>
<feature type="active site" description="Proton acceptor" evidence="4">
    <location>
        <position position="241"/>
    </location>
</feature>
<organism evidence="7 8">
    <name type="scientific">Amycolatopsis bartoniae</name>
    <dbReference type="NCBI Taxonomy" id="941986"/>
    <lineage>
        <taxon>Bacteria</taxon>
        <taxon>Bacillati</taxon>
        <taxon>Actinomycetota</taxon>
        <taxon>Actinomycetes</taxon>
        <taxon>Pseudonocardiales</taxon>
        <taxon>Pseudonocardiaceae</taxon>
        <taxon>Amycolatopsis</taxon>
    </lineage>
</organism>
<dbReference type="Gene3D" id="1.10.10.10">
    <property type="entry name" value="Winged helix-like DNA-binding domain superfamily/Winged helix DNA-binding domain"/>
    <property type="match status" value="1"/>
</dbReference>
<reference evidence="7" key="1">
    <citation type="journal article" date="2014" name="Int. J. Syst. Evol. Microbiol.">
        <title>Complete genome sequence of Corynebacterium casei LMG S-19264T (=DSM 44701T), isolated from a smear-ripened cheese.</title>
        <authorList>
            <consortium name="US DOE Joint Genome Institute (JGI-PGF)"/>
            <person name="Walter F."/>
            <person name="Albersmeier A."/>
            <person name="Kalinowski J."/>
            <person name="Ruckert C."/>
        </authorList>
    </citation>
    <scope>NUCLEOTIDE SEQUENCE</scope>
    <source>
        <strain evidence="7">CGMCC 4.7679</strain>
    </source>
</reference>
<evidence type="ECO:0000259" key="6">
    <source>
        <dbReference type="Pfam" id="PF08100"/>
    </source>
</evidence>
<dbReference type="GO" id="GO:0008171">
    <property type="term" value="F:O-methyltransferase activity"/>
    <property type="evidence" value="ECO:0007669"/>
    <property type="project" value="InterPro"/>
</dbReference>